<evidence type="ECO:0000256" key="1">
    <source>
        <dbReference type="ARBA" id="ARBA00022604"/>
    </source>
</evidence>
<dbReference type="STRING" id="3708.A0A078II07"/>
<proteinExistence type="inferred from homology"/>
<evidence type="ECO:0000256" key="3">
    <source>
        <dbReference type="SAM" id="MobiDB-lite"/>
    </source>
</evidence>
<evidence type="ECO:0000313" key="4">
    <source>
        <dbReference type="EMBL" id="CDY50635.1"/>
    </source>
</evidence>
<feature type="region of interest" description="Disordered" evidence="3">
    <location>
        <begin position="1"/>
        <end position="74"/>
    </location>
</feature>
<reference evidence="4 5" key="1">
    <citation type="journal article" date="2014" name="Science">
        <title>Plant genetics. Early allopolyploid evolution in the post-Neolithic Brassica napus oilseed genome.</title>
        <authorList>
            <person name="Chalhoub B."/>
            <person name="Denoeud F."/>
            <person name="Liu S."/>
            <person name="Parkin I.A."/>
            <person name="Tang H."/>
            <person name="Wang X."/>
            <person name="Chiquet J."/>
            <person name="Belcram H."/>
            <person name="Tong C."/>
            <person name="Samans B."/>
            <person name="Correa M."/>
            <person name="Da Silva C."/>
            <person name="Just J."/>
            <person name="Falentin C."/>
            <person name="Koh C.S."/>
            <person name="Le Clainche I."/>
            <person name="Bernard M."/>
            <person name="Bento P."/>
            <person name="Noel B."/>
            <person name="Labadie K."/>
            <person name="Alberti A."/>
            <person name="Charles M."/>
            <person name="Arnaud D."/>
            <person name="Guo H."/>
            <person name="Daviaud C."/>
            <person name="Alamery S."/>
            <person name="Jabbari K."/>
            <person name="Zhao M."/>
            <person name="Edger P.P."/>
            <person name="Chelaifa H."/>
            <person name="Tack D."/>
            <person name="Lassalle G."/>
            <person name="Mestiri I."/>
            <person name="Schnel N."/>
            <person name="Le Paslier M.C."/>
            <person name="Fan G."/>
            <person name="Renault V."/>
            <person name="Bayer P.E."/>
            <person name="Golicz A.A."/>
            <person name="Manoli S."/>
            <person name="Lee T.H."/>
            <person name="Thi V.H."/>
            <person name="Chalabi S."/>
            <person name="Hu Q."/>
            <person name="Fan C."/>
            <person name="Tollenaere R."/>
            <person name="Lu Y."/>
            <person name="Battail C."/>
            <person name="Shen J."/>
            <person name="Sidebottom C.H."/>
            <person name="Wang X."/>
            <person name="Canaguier A."/>
            <person name="Chauveau A."/>
            <person name="Berard A."/>
            <person name="Deniot G."/>
            <person name="Guan M."/>
            <person name="Liu Z."/>
            <person name="Sun F."/>
            <person name="Lim Y.P."/>
            <person name="Lyons E."/>
            <person name="Town C.D."/>
            <person name="Bancroft I."/>
            <person name="Wang X."/>
            <person name="Meng J."/>
            <person name="Ma J."/>
            <person name="Pires J.C."/>
            <person name="King G.J."/>
            <person name="Brunel D."/>
            <person name="Delourme R."/>
            <person name="Renard M."/>
            <person name="Aury J.M."/>
            <person name="Adams K.L."/>
            <person name="Batley J."/>
            <person name="Snowdon R.J."/>
            <person name="Tost J."/>
            <person name="Edwards D."/>
            <person name="Zhou Y."/>
            <person name="Hua W."/>
            <person name="Sharpe A.G."/>
            <person name="Paterson A.H."/>
            <person name="Guan C."/>
            <person name="Wincker P."/>
        </authorList>
    </citation>
    <scope>NUCLEOTIDE SEQUENCE [LARGE SCALE GENOMIC DNA]</scope>
    <source>
        <strain evidence="5">cv. Darmor-bzh</strain>
    </source>
</reference>
<gene>
    <name evidence="4" type="primary">BnaC06g24280D</name>
    <name evidence="4" type="ORF">GSBRNA2T00097188001</name>
</gene>
<dbReference type="GO" id="GO:0040008">
    <property type="term" value="P:regulation of growth"/>
    <property type="evidence" value="ECO:0007669"/>
    <property type="project" value="InterPro"/>
</dbReference>
<dbReference type="AlphaFoldDB" id="A0A078II07"/>
<organism evidence="4 5">
    <name type="scientific">Brassica napus</name>
    <name type="common">Rape</name>
    <dbReference type="NCBI Taxonomy" id="3708"/>
    <lineage>
        <taxon>Eukaryota</taxon>
        <taxon>Viridiplantae</taxon>
        <taxon>Streptophyta</taxon>
        <taxon>Embryophyta</taxon>
        <taxon>Tracheophyta</taxon>
        <taxon>Spermatophyta</taxon>
        <taxon>Magnoliopsida</taxon>
        <taxon>eudicotyledons</taxon>
        <taxon>Gunneridae</taxon>
        <taxon>Pentapetalae</taxon>
        <taxon>rosids</taxon>
        <taxon>malvids</taxon>
        <taxon>Brassicales</taxon>
        <taxon>Brassicaceae</taxon>
        <taxon>Brassiceae</taxon>
        <taxon>Brassica</taxon>
    </lineage>
</organism>
<feature type="compositionally biased region" description="Polar residues" evidence="3">
    <location>
        <begin position="1"/>
        <end position="23"/>
    </location>
</feature>
<feature type="compositionally biased region" description="Basic and acidic residues" evidence="3">
    <location>
        <begin position="52"/>
        <end position="74"/>
    </location>
</feature>
<keyword evidence="5" id="KW-1185">Reference proteome</keyword>
<name>A0A078II07_BRANA</name>
<sequence>MQNKLHGKQGNTHRPSISSASSHQPREEFSDWPQGLLAIGTFGSENPSDVNMEAHRDQDLSFSALDKKEQEEES</sequence>
<accession>A0A078II07</accession>
<dbReference type="PANTHER" id="PTHR34045">
    <property type="entry name" value="OS03G0406300 PROTEIN"/>
    <property type="match status" value="1"/>
</dbReference>
<dbReference type="EMBL" id="LK032928">
    <property type="protein sequence ID" value="CDY50635.1"/>
    <property type="molecule type" value="Genomic_DNA"/>
</dbReference>
<evidence type="ECO:0000313" key="5">
    <source>
        <dbReference type="Proteomes" id="UP000028999"/>
    </source>
</evidence>
<comment type="similarity">
    <text evidence="2">Belongs to the LAZY family.</text>
</comment>
<protein>
    <submittedName>
        <fullName evidence="4">BnaC06g24280D protein</fullName>
    </submittedName>
</protein>
<dbReference type="Proteomes" id="UP000028999">
    <property type="component" value="Unassembled WGS sequence"/>
</dbReference>
<keyword evidence="1" id="KW-0341">Growth regulation</keyword>
<dbReference type="PaxDb" id="3708-A0A078II07"/>
<evidence type="ECO:0000256" key="2">
    <source>
        <dbReference type="ARBA" id="ARBA00024198"/>
    </source>
</evidence>
<dbReference type="PANTHER" id="PTHR34045:SF3">
    <property type="entry name" value="PROTEIN LAZY 4"/>
    <property type="match status" value="1"/>
</dbReference>
<dbReference type="Gramene" id="CDY50635">
    <property type="protein sequence ID" value="CDY50635"/>
    <property type="gene ID" value="GSBRNA2T00097188001"/>
</dbReference>
<dbReference type="GO" id="GO:0009630">
    <property type="term" value="P:gravitropism"/>
    <property type="evidence" value="ECO:0007669"/>
    <property type="project" value="InterPro"/>
</dbReference>
<dbReference type="InterPro" id="IPR044683">
    <property type="entry name" value="LAZY"/>
</dbReference>